<organism evidence="1 2">
    <name type="scientific">Pristionchus pacificus</name>
    <name type="common">Parasitic nematode worm</name>
    <dbReference type="NCBI Taxonomy" id="54126"/>
    <lineage>
        <taxon>Eukaryota</taxon>
        <taxon>Metazoa</taxon>
        <taxon>Ecdysozoa</taxon>
        <taxon>Nematoda</taxon>
        <taxon>Chromadorea</taxon>
        <taxon>Rhabditida</taxon>
        <taxon>Rhabditina</taxon>
        <taxon>Diplogasteromorpha</taxon>
        <taxon>Diplogasteroidea</taxon>
        <taxon>Neodiplogasteridae</taxon>
        <taxon>Pristionchus</taxon>
    </lineage>
</organism>
<proteinExistence type="predicted"/>
<dbReference type="AlphaFoldDB" id="A0A2A6BHN9"/>
<accession>A0A2A6BHN9</accession>
<dbReference type="EnsemblMetazoa" id="PPA42872.1">
    <property type="protein sequence ID" value="PPA42872.1"/>
    <property type="gene ID" value="WBGene00281241"/>
</dbReference>
<reference evidence="2" key="1">
    <citation type="journal article" date="2008" name="Nat. Genet.">
        <title>The Pristionchus pacificus genome provides a unique perspective on nematode lifestyle and parasitism.</title>
        <authorList>
            <person name="Dieterich C."/>
            <person name="Clifton S.W."/>
            <person name="Schuster L.N."/>
            <person name="Chinwalla A."/>
            <person name="Delehaunty K."/>
            <person name="Dinkelacker I."/>
            <person name="Fulton L."/>
            <person name="Fulton R."/>
            <person name="Godfrey J."/>
            <person name="Minx P."/>
            <person name="Mitreva M."/>
            <person name="Roeseler W."/>
            <person name="Tian H."/>
            <person name="Witte H."/>
            <person name="Yang S.P."/>
            <person name="Wilson R.K."/>
            <person name="Sommer R.J."/>
        </authorList>
    </citation>
    <scope>NUCLEOTIDE SEQUENCE [LARGE SCALE GENOMIC DNA]</scope>
    <source>
        <strain evidence="2">PS312</strain>
    </source>
</reference>
<evidence type="ECO:0000313" key="1">
    <source>
        <dbReference type="EnsemblMetazoa" id="PPA42872.1"/>
    </source>
</evidence>
<gene>
    <name evidence="1" type="primary">WBGene00281241</name>
</gene>
<evidence type="ECO:0000313" key="2">
    <source>
        <dbReference type="Proteomes" id="UP000005239"/>
    </source>
</evidence>
<protein>
    <submittedName>
        <fullName evidence="1">Uncharacterized protein</fullName>
    </submittedName>
</protein>
<keyword evidence="2" id="KW-1185">Reference proteome</keyword>
<name>A0A2A6BHN9_PRIPA</name>
<sequence>MSDNHANMANLQNLPIVVISEIIKQGQETAQGMKMISPRWNSNVVEYLNAQVDLLQRTHLIIQLEEKYRAYFGIDNWPFLPIVKDSTEKNMVEVNFSVATNRLLPKWAWSAVNEVAKGYSGCPESILVDLISSQSDDPSSSYMSKENLLARISHLLNRCSHIEKLMINFEMKYDEAEFEVIKGTMKTISVDHFELVGFTPSAESKILSLIKEHPVKSLTIEMFTPDQSFFAEAVLLTHVCIRVNTWFGQWFWKGLERMLNSDQNPVQVKMEYPKDRVVLIHVLPMEAINRNGNAKYKRLLFHDTSRNAYMSSVMNNGGDGMVEGYACSLTTNQIEYDCSHNHIKYSSCQ</sequence>
<dbReference type="Proteomes" id="UP000005239">
    <property type="component" value="Unassembled WGS sequence"/>
</dbReference>
<reference evidence="1" key="2">
    <citation type="submission" date="2022-06" db="UniProtKB">
        <authorList>
            <consortium name="EnsemblMetazoa"/>
        </authorList>
    </citation>
    <scope>IDENTIFICATION</scope>
    <source>
        <strain evidence="1">PS312</strain>
    </source>
</reference>
<accession>A0A8R1V0N0</accession>